<evidence type="ECO:0000256" key="1">
    <source>
        <dbReference type="SAM" id="MobiDB-lite"/>
    </source>
</evidence>
<feature type="compositionally biased region" description="Basic and acidic residues" evidence="1">
    <location>
        <begin position="60"/>
        <end position="76"/>
    </location>
</feature>
<name>A0ABM3GGI0_NEOLC</name>
<feature type="region of interest" description="Disordered" evidence="1">
    <location>
        <begin position="101"/>
        <end position="126"/>
    </location>
</feature>
<evidence type="ECO:0000313" key="3">
    <source>
        <dbReference type="RefSeq" id="XP_046599386.1"/>
    </source>
</evidence>
<accession>A0ABM3GGI0</accession>
<proteinExistence type="predicted"/>
<reference evidence="3" key="1">
    <citation type="submission" date="2025-08" db="UniProtKB">
        <authorList>
            <consortium name="RefSeq"/>
        </authorList>
    </citation>
    <scope>IDENTIFICATION</scope>
    <source>
        <tissue evidence="3">Thorax and Abdomen</tissue>
    </source>
</reference>
<feature type="region of interest" description="Disordered" evidence="1">
    <location>
        <begin position="57"/>
        <end position="86"/>
    </location>
</feature>
<feature type="compositionally biased region" description="Polar residues" evidence="1">
    <location>
        <begin position="104"/>
        <end position="115"/>
    </location>
</feature>
<dbReference type="RefSeq" id="XP_046599386.1">
    <property type="nucleotide sequence ID" value="XM_046743430.1"/>
</dbReference>
<gene>
    <name evidence="3" type="primary">LOC124295086</name>
</gene>
<dbReference type="GeneID" id="124295086"/>
<protein>
    <submittedName>
        <fullName evidence="3">Uncharacterized protein LOC124295086</fullName>
    </submittedName>
</protein>
<keyword evidence="2" id="KW-1185">Reference proteome</keyword>
<organism evidence="2 3">
    <name type="scientific">Neodiprion lecontei</name>
    <name type="common">Redheaded pine sawfly</name>
    <dbReference type="NCBI Taxonomy" id="441921"/>
    <lineage>
        <taxon>Eukaryota</taxon>
        <taxon>Metazoa</taxon>
        <taxon>Ecdysozoa</taxon>
        <taxon>Arthropoda</taxon>
        <taxon>Hexapoda</taxon>
        <taxon>Insecta</taxon>
        <taxon>Pterygota</taxon>
        <taxon>Neoptera</taxon>
        <taxon>Endopterygota</taxon>
        <taxon>Hymenoptera</taxon>
        <taxon>Tenthredinoidea</taxon>
        <taxon>Diprionidae</taxon>
        <taxon>Diprioninae</taxon>
        <taxon>Neodiprion</taxon>
    </lineage>
</organism>
<evidence type="ECO:0000313" key="2">
    <source>
        <dbReference type="Proteomes" id="UP000829291"/>
    </source>
</evidence>
<dbReference type="Proteomes" id="UP000829291">
    <property type="component" value="Chromosome 6"/>
</dbReference>
<sequence length="126" mass="13997">MLGNVPFQLSHVRKMKRENREVEEKIIEKDGAGEKRTGKERSDECELFLQDIRTQLPRHSANDSERAFNNDDKSIAHEVPPGKLSSGRVICGSLAVSLRGRNPAKTSSLAGTQIKESPKLGNNDEN</sequence>